<keyword evidence="5" id="KW-1185">Reference proteome</keyword>
<dbReference type="AlphaFoldDB" id="A0A2A9CZM5"/>
<dbReference type="GO" id="GO:0016757">
    <property type="term" value="F:glycosyltransferase activity"/>
    <property type="evidence" value="ECO:0007669"/>
    <property type="project" value="UniProtKB-KW"/>
</dbReference>
<dbReference type="PANTHER" id="PTHR12526">
    <property type="entry name" value="GLYCOSYLTRANSFERASE"/>
    <property type="match status" value="1"/>
</dbReference>
<accession>A0A2A9CZM5</accession>
<evidence type="ECO:0000256" key="1">
    <source>
        <dbReference type="ARBA" id="ARBA00022676"/>
    </source>
</evidence>
<comment type="caution">
    <text evidence="4">The sequence shown here is derived from an EMBL/GenBank/DDBJ whole genome shotgun (WGS) entry which is preliminary data.</text>
</comment>
<evidence type="ECO:0000259" key="3">
    <source>
        <dbReference type="Pfam" id="PF13579"/>
    </source>
</evidence>
<dbReference type="Pfam" id="PF13692">
    <property type="entry name" value="Glyco_trans_1_4"/>
    <property type="match status" value="1"/>
</dbReference>
<dbReference type="Proteomes" id="UP000224915">
    <property type="component" value="Unassembled WGS sequence"/>
</dbReference>
<dbReference type="Pfam" id="PF13579">
    <property type="entry name" value="Glyco_trans_4_4"/>
    <property type="match status" value="1"/>
</dbReference>
<evidence type="ECO:0000313" key="5">
    <source>
        <dbReference type="Proteomes" id="UP000224915"/>
    </source>
</evidence>
<feature type="domain" description="Glycosyltransferase subfamily 4-like N-terminal" evidence="3">
    <location>
        <begin position="13"/>
        <end position="156"/>
    </location>
</feature>
<name>A0A2A9CZM5_9MICO</name>
<proteinExistence type="predicted"/>
<dbReference type="RefSeq" id="WP_098468569.1">
    <property type="nucleotide sequence ID" value="NZ_PDJD01000001.1"/>
</dbReference>
<reference evidence="4 5" key="1">
    <citation type="submission" date="2017-10" db="EMBL/GenBank/DDBJ databases">
        <title>Sequencing the genomes of 1000 actinobacteria strains.</title>
        <authorList>
            <person name="Klenk H.-P."/>
        </authorList>
    </citation>
    <scope>NUCLEOTIDE SEQUENCE [LARGE SCALE GENOMIC DNA]</scope>
    <source>
        <strain evidence="4 5">DSM 21801</strain>
    </source>
</reference>
<dbReference type="PANTHER" id="PTHR12526:SF636">
    <property type="entry name" value="BLL3647 PROTEIN"/>
    <property type="match status" value="1"/>
</dbReference>
<gene>
    <name evidence="4" type="ORF">ATL40_1018</name>
</gene>
<dbReference type="CDD" id="cd03801">
    <property type="entry name" value="GT4_PimA-like"/>
    <property type="match status" value="1"/>
</dbReference>
<dbReference type="OrthoDB" id="3268555at2"/>
<dbReference type="SUPFAM" id="SSF53756">
    <property type="entry name" value="UDP-Glycosyltransferase/glycogen phosphorylase"/>
    <property type="match status" value="1"/>
</dbReference>
<evidence type="ECO:0000256" key="2">
    <source>
        <dbReference type="ARBA" id="ARBA00022679"/>
    </source>
</evidence>
<dbReference type="Gene3D" id="3.40.50.2000">
    <property type="entry name" value="Glycogen Phosphorylase B"/>
    <property type="match status" value="2"/>
</dbReference>
<keyword evidence="2 4" id="KW-0808">Transferase</keyword>
<dbReference type="InterPro" id="IPR028098">
    <property type="entry name" value="Glyco_trans_4-like_N"/>
</dbReference>
<sequence length="362" mass="37857">MTRILQVLGHASGGIAVHAADLARGLREAGENVLVVAPPDTLERFSFGSSRAMPWPSPRRPLASWRGLRALRTLVRGSDVVHAHGHQAGALACLAALGTGVPVIVSWHNTVLAQRGIGALAERFQARRAALVTGASGDLVERAREVGARSAQLAPVAAPAAGSWRGGAEAARSGLLGQGPDTQPREVWILTVSRFAPQKDLPTLVAAARLLAAREDLPPWRWILVGDGDDDIAAQVRTAARDLPLEMVGAREDVPRWMAASDLLVVTSRWEARALVVQEALGAGLPVVATDVGGLPELVTGNGLLVPVGDPRATAAAVAHLVADGAHRAALSARARQRFAELPGPAQVSAAWRERYAGVLAS</sequence>
<evidence type="ECO:0000313" key="4">
    <source>
        <dbReference type="EMBL" id="PFG19455.1"/>
    </source>
</evidence>
<protein>
    <submittedName>
        <fullName evidence="4">Glycosyltransferase involved in cell wall biosynthesis</fullName>
    </submittedName>
</protein>
<dbReference type="EMBL" id="PDJD01000001">
    <property type="protein sequence ID" value="PFG19455.1"/>
    <property type="molecule type" value="Genomic_DNA"/>
</dbReference>
<organism evidence="4 5">
    <name type="scientific">Serinibacter salmoneus</name>
    <dbReference type="NCBI Taxonomy" id="556530"/>
    <lineage>
        <taxon>Bacteria</taxon>
        <taxon>Bacillati</taxon>
        <taxon>Actinomycetota</taxon>
        <taxon>Actinomycetes</taxon>
        <taxon>Micrococcales</taxon>
        <taxon>Beutenbergiaceae</taxon>
        <taxon>Serinibacter</taxon>
    </lineage>
</organism>
<keyword evidence="1" id="KW-0328">Glycosyltransferase</keyword>